<dbReference type="PROSITE" id="PS51257">
    <property type="entry name" value="PROKAR_LIPOPROTEIN"/>
    <property type="match status" value="1"/>
</dbReference>
<evidence type="ECO:0008006" key="3">
    <source>
        <dbReference type="Google" id="ProtNLM"/>
    </source>
</evidence>
<reference evidence="1 2" key="1">
    <citation type="submission" date="2024-09" db="EMBL/GenBank/DDBJ databases">
        <authorList>
            <person name="Sun Q."/>
            <person name="Mori K."/>
        </authorList>
    </citation>
    <scope>NUCLEOTIDE SEQUENCE [LARGE SCALE GENOMIC DNA]</scope>
    <source>
        <strain evidence="1 2">NCAIM B.02610</strain>
    </source>
</reference>
<protein>
    <recommendedName>
        <fullName evidence="3">WG repeat-containing protein</fullName>
    </recommendedName>
</protein>
<dbReference type="Proteomes" id="UP001589838">
    <property type="component" value="Unassembled WGS sequence"/>
</dbReference>
<organism evidence="1 2">
    <name type="scientific">Halalkalibacter kiskunsagensis</name>
    <dbReference type="NCBI Taxonomy" id="1548599"/>
    <lineage>
        <taxon>Bacteria</taxon>
        <taxon>Bacillati</taxon>
        <taxon>Bacillota</taxon>
        <taxon>Bacilli</taxon>
        <taxon>Bacillales</taxon>
        <taxon>Bacillaceae</taxon>
        <taxon>Halalkalibacter</taxon>
    </lineage>
</organism>
<evidence type="ECO:0000313" key="1">
    <source>
        <dbReference type="EMBL" id="MFC0472341.1"/>
    </source>
</evidence>
<name>A0ABV6KG90_9BACI</name>
<comment type="caution">
    <text evidence="1">The sequence shown here is derived from an EMBL/GenBank/DDBJ whole genome shotgun (WGS) entry which is preliminary data.</text>
</comment>
<accession>A0ABV6KG90</accession>
<keyword evidence="2" id="KW-1185">Reference proteome</keyword>
<dbReference type="EMBL" id="JBHLUX010000072">
    <property type="protein sequence ID" value="MFC0472341.1"/>
    <property type="molecule type" value="Genomic_DNA"/>
</dbReference>
<proteinExistence type="predicted"/>
<sequence length="171" mass="19818">MKYMTIFIIIVFILSGCNRGYDSLEEAVQSQWKTPIEILNYDVEKQLVYYLDQTQHILGVYHYENGKYRYDNEQSVGMTFESDSGLPFLVSANHFEGVGNIIHGAIRTDEHEVEKFVIEYKNGESQEIKAKNNTFIAEFPSYLTISVEEFFTEIDNAVGYDEHGEIVESWN</sequence>
<gene>
    <name evidence="1" type="ORF">ACFFHM_18055</name>
</gene>
<dbReference type="RefSeq" id="WP_335963978.1">
    <property type="nucleotide sequence ID" value="NZ_JAXBLX010000071.1"/>
</dbReference>
<evidence type="ECO:0000313" key="2">
    <source>
        <dbReference type="Proteomes" id="UP001589838"/>
    </source>
</evidence>